<dbReference type="RefSeq" id="WP_053068098.1">
    <property type="nucleotide sequence ID" value="NZ_JAQQKZ010000002.1"/>
</dbReference>
<protein>
    <recommendedName>
        <fullName evidence="2">Cell division coordinator CpoB</fullName>
    </recommendedName>
</protein>
<evidence type="ECO:0000313" key="6">
    <source>
        <dbReference type="Proteomes" id="UP000279384"/>
    </source>
</evidence>
<comment type="subcellular location">
    <subcellularLocation>
        <location evidence="2">Periplasm</location>
    </subcellularLocation>
</comment>
<keyword evidence="2" id="KW-0132">Cell division</keyword>
<dbReference type="Pfam" id="PF16331">
    <property type="entry name" value="TolA_bind_tri"/>
    <property type="match status" value="1"/>
</dbReference>
<dbReference type="GO" id="GO:0043093">
    <property type="term" value="P:FtsZ-dependent cytokinesis"/>
    <property type="evidence" value="ECO:0007669"/>
    <property type="project" value="UniProtKB-UniRule"/>
</dbReference>
<feature type="chain" id="PRO_5019873534" description="Cell division coordinator CpoB" evidence="2">
    <location>
        <begin position="21"/>
        <end position="251"/>
    </location>
</feature>
<keyword evidence="2" id="KW-0175">Coiled coil</keyword>
<dbReference type="EMBL" id="RBID01000013">
    <property type="protein sequence ID" value="RKQ60037.1"/>
    <property type="molecule type" value="Genomic_DNA"/>
</dbReference>
<dbReference type="Proteomes" id="UP000279384">
    <property type="component" value="Unassembled WGS sequence"/>
</dbReference>
<comment type="function">
    <text evidence="2">Mediates coordination of peptidoglycan synthesis and outer membrane constriction during cell division.</text>
</comment>
<sequence length="251" mass="27712" precursor="true">MSLPRLLPVAALSLLLGACATTSDIEQTRRELDAAKQQTSARLTEVEARLSNERLLDLVKEVATLRSEMAALRGQNEMLQHQQGEVLKRQNDLYADLDLRLGKLEQPASNPAASGEAEAGASPAAPLVSPAQDALNKALATLRNREFARAVPELKAVMDKFPANSEAQEASYWLGVAHTYLKQYDAAIDIHRRFAEQYPAHVRAPEALRLMAENQIELQQKDQAKVTLRKLLKLYPNSAAATKARERLAKL</sequence>
<proteinExistence type="inferred from homology"/>
<dbReference type="Pfam" id="PF13525">
    <property type="entry name" value="YfiO"/>
    <property type="match status" value="1"/>
</dbReference>
<dbReference type="Gene3D" id="1.25.40.10">
    <property type="entry name" value="Tetratricopeptide repeat domain"/>
    <property type="match status" value="1"/>
</dbReference>
<organism evidence="5 6">
    <name type="scientific">Vogesella indigofera</name>
    <name type="common">Pseudomonas indigofera</name>
    <dbReference type="NCBI Taxonomy" id="45465"/>
    <lineage>
        <taxon>Bacteria</taxon>
        <taxon>Pseudomonadati</taxon>
        <taxon>Pseudomonadota</taxon>
        <taxon>Betaproteobacteria</taxon>
        <taxon>Neisseriales</taxon>
        <taxon>Chromobacteriaceae</taxon>
        <taxon>Vogesella</taxon>
    </lineage>
</organism>
<keyword evidence="2" id="KW-0131">Cell cycle</keyword>
<dbReference type="SUPFAM" id="SSF48452">
    <property type="entry name" value="TPR-like"/>
    <property type="match status" value="1"/>
</dbReference>
<comment type="similarity">
    <text evidence="2">Belongs to the CpoB family.</text>
</comment>
<dbReference type="InterPro" id="IPR034706">
    <property type="entry name" value="CpoB"/>
</dbReference>
<reference evidence="5 6" key="1">
    <citation type="submission" date="2018-10" db="EMBL/GenBank/DDBJ databases">
        <title>Genomic Encyclopedia of Type Strains, Phase IV (KMG-IV): sequencing the most valuable type-strain genomes for metagenomic binning, comparative biology and taxonomic classification.</title>
        <authorList>
            <person name="Goeker M."/>
        </authorList>
    </citation>
    <scope>NUCLEOTIDE SEQUENCE [LARGE SCALE GENOMIC DNA]</scope>
    <source>
        <strain evidence="5 6">DSM 3303</strain>
    </source>
</reference>
<evidence type="ECO:0000256" key="1">
    <source>
        <dbReference type="ARBA" id="ARBA00022729"/>
    </source>
</evidence>
<name>A0A495BG33_VOGIN</name>
<dbReference type="GO" id="GO:0070206">
    <property type="term" value="P:protein trimerization"/>
    <property type="evidence" value="ECO:0007669"/>
    <property type="project" value="InterPro"/>
</dbReference>
<evidence type="ECO:0000259" key="4">
    <source>
        <dbReference type="Pfam" id="PF16331"/>
    </source>
</evidence>
<comment type="caution">
    <text evidence="5">The sequence shown here is derived from an EMBL/GenBank/DDBJ whole genome shotgun (WGS) entry which is preliminary data.</text>
</comment>
<feature type="domain" description="YbgF trimerisation" evidence="4">
    <location>
        <begin position="39"/>
        <end position="110"/>
    </location>
</feature>
<feature type="domain" description="Outer membrane lipoprotein BamD-like" evidence="3">
    <location>
        <begin position="131"/>
        <end position="251"/>
    </location>
</feature>
<dbReference type="PROSITE" id="PS51257">
    <property type="entry name" value="PROKAR_LIPOPROTEIN"/>
    <property type="match status" value="1"/>
</dbReference>
<keyword evidence="1 2" id="KW-0732">Signal</keyword>
<evidence type="ECO:0000259" key="3">
    <source>
        <dbReference type="Pfam" id="PF13525"/>
    </source>
</evidence>
<dbReference type="Gene3D" id="1.20.5.110">
    <property type="match status" value="1"/>
</dbReference>
<dbReference type="HAMAP" id="MF_02066">
    <property type="entry name" value="CpoB"/>
    <property type="match status" value="1"/>
</dbReference>
<gene>
    <name evidence="2" type="primary">cpoB</name>
    <name evidence="5" type="ORF">C8E02_1381</name>
</gene>
<accession>A0A495BG33</accession>
<dbReference type="InterPro" id="IPR039565">
    <property type="entry name" value="BamD-like"/>
</dbReference>
<feature type="signal peptide" evidence="2">
    <location>
        <begin position="1"/>
        <end position="20"/>
    </location>
</feature>
<feature type="coiled-coil region" evidence="2">
    <location>
        <begin position="29"/>
        <end position="82"/>
    </location>
</feature>
<dbReference type="InterPro" id="IPR011990">
    <property type="entry name" value="TPR-like_helical_dom_sf"/>
</dbReference>
<evidence type="ECO:0000313" key="5">
    <source>
        <dbReference type="EMBL" id="RKQ60037.1"/>
    </source>
</evidence>
<evidence type="ECO:0000256" key="2">
    <source>
        <dbReference type="HAMAP-Rule" id="MF_02066"/>
    </source>
</evidence>
<dbReference type="AlphaFoldDB" id="A0A495BG33"/>
<dbReference type="InterPro" id="IPR032519">
    <property type="entry name" value="YbgF_tri"/>
</dbReference>
<dbReference type="GO" id="GO:0030288">
    <property type="term" value="C:outer membrane-bounded periplasmic space"/>
    <property type="evidence" value="ECO:0007669"/>
    <property type="project" value="UniProtKB-UniRule"/>
</dbReference>
<keyword evidence="2" id="KW-0574">Periplasm</keyword>